<dbReference type="GeneID" id="97257130"/>
<dbReference type="GeneID" id="71568636"/>
<accession>I3ZXZ0</accession>
<dbReference type="AlphaFoldDB" id="I3ZXZ0"/>
<proteinExistence type="predicted"/>
<dbReference type="STRING" id="867902.Ornrh_0366"/>
<reference evidence="1 2" key="1">
    <citation type="submission" date="2012-06" db="EMBL/GenBank/DDBJ databases">
        <title>The complete genome of Ornithobacterium rhinotracheale DSM 15997.</title>
        <authorList>
            <consortium name="US DOE Joint Genome Institute (JGI-PGF)"/>
            <person name="Lucas S."/>
            <person name="Copeland A."/>
            <person name="Lapidus A."/>
            <person name="Goodwin L."/>
            <person name="Pitluck S."/>
            <person name="Peters L."/>
            <person name="Mikhailova N."/>
            <person name="Teshima H."/>
            <person name="Kyrpides N."/>
            <person name="Mavromatis K."/>
            <person name="Pagani I."/>
            <person name="Ivanova N."/>
            <person name="Ovchinnikova G."/>
            <person name="Zeytun A."/>
            <person name="Detter J.C."/>
            <person name="Han C."/>
            <person name="Land M."/>
            <person name="Hauser L."/>
            <person name="Markowitz V."/>
            <person name="Cheng J.-F."/>
            <person name="Hugenholtz P."/>
            <person name="Woyke T."/>
            <person name="Wu D."/>
            <person name="Lang E."/>
            <person name="Kopitz M."/>
            <person name="Brambilla E."/>
            <person name="Klenk H.-P."/>
            <person name="Eisen J.A."/>
        </authorList>
    </citation>
    <scope>NUCLEOTIDE SEQUENCE [LARGE SCALE GENOMIC DNA]</scope>
    <source>
        <strain evidence="2">ATCC 51463 / DSM 15997 / CCUG 23171 / LMG 9086</strain>
    </source>
</reference>
<evidence type="ECO:0000313" key="1">
    <source>
        <dbReference type="EMBL" id="AFL96574.1"/>
    </source>
</evidence>
<keyword evidence="2" id="KW-1185">Reference proteome</keyword>
<dbReference type="Proteomes" id="UP000006051">
    <property type="component" value="Chromosome"/>
</dbReference>
<gene>
    <name evidence="1" type="ordered locus">Ornrh_0366</name>
</gene>
<protein>
    <submittedName>
        <fullName evidence="1">Uncharacterized protein</fullName>
    </submittedName>
</protein>
<evidence type="ECO:0000313" key="2">
    <source>
        <dbReference type="Proteomes" id="UP000006051"/>
    </source>
</evidence>
<dbReference type="RefSeq" id="WP_014790204.1">
    <property type="nucleotide sequence ID" value="NC_018016.1"/>
</dbReference>
<dbReference type="EMBL" id="CP003283">
    <property type="protein sequence ID" value="AFL96574.1"/>
    <property type="molecule type" value="Genomic_DNA"/>
</dbReference>
<organism evidence="1 2">
    <name type="scientific">Ornithobacterium rhinotracheale (strain ATCC 51463 / DSM 15997 / CCUG 23171 / CIP 104009 / LMG 9086)</name>
    <dbReference type="NCBI Taxonomy" id="867902"/>
    <lineage>
        <taxon>Bacteria</taxon>
        <taxon>Pseudomonadati</taxon>
        <taxon>Bacteroidota</taxon>
        <taxon>Flavobacteriia</taxon>
        <taxon>Flavobacteriales</taxon>
        <taxon>Weeksellaceae</taxon>
        <taxon>Ornithobacterium</taxon>
    </lineage>
</organism>
<sequence>MIDIKYVKKKVEFEIEPFEWIEPNLIRGYKIEQVRNFNIYSFFEKDEDKNNLIEADKIIADYYLECDSRDPNIYLLLKYGIWLIKNLYCSYVSYIYPSFMRSRITKYNVEEIFDILYANFEDSFIHDEKHSANLIKVFLFDLIGYGPEWGVFVNKQSKNSVSQVNMVIPEIPNEEILCSFLSKNRLFGLVRLEVFSENYPLNYKY</sequence>
<dbReference type="HOGENOM" id="CLU_1293509_0_0_10"/>
<dbReference type="KEGG" id="orh:Ornrh_0366"/>
<name>I3ZXZ0_ORNRL</name>